<feature type="active site" description="Nucleophile" evidence="5">
    <location>
        <position position="38"/>
    </location>
</feature>
<dbReference type="AlphaFoldDB" id="A0A3S1CVW2"/>
<evidence type="ECO:0000313" key="9">
    <source>
        <dbReference type="Proteomes" id="UP000271624"/>
    </source>
</evidence>
<evidence type="ECO:0000256" key="5">
    <source>
        <dbReference type="HAMAP-Rule" id="MF_01080"/>
    </source>
</evidence>
<protein>
    <recommendedName>
        <fullName evidence="5">tRNA pseudouridine synthase B</fullName>
        <ecNumber evidence="5">5.4.99.25</ecNumber>
    </recommendedName>
    <alternativeName>
        <fullName evidence="5">tRNA pseudouridine(55) synthase</fullName>
        <shortName evidence="5">Psi55 synthase</shortName>
    </alternativeName>
    <alternativeName>
        <fullName evidence="5">tRNA pseudouridylate synthase</fullName>
    </alternativeName>
    <alternativeName>
        <fullName evidence="5">tRNA-uridine isomerase</fullName>
    </alternativeName>
</protein>
<dbReference type="PANTHER" id="PTHR13767:SF2">
    <property type="entry name" value="PSEUDOURIDYLATE SYNTHASE TRUB1"/>
    <property type="match status" value="1"/>
</dbReference>
<dbReference type="InterPro" id="IPR014780">
    <property type="entry name" value="tRNA_psdUridine_synth_TruB"/>
</dbReference>
<dbReference type="EMBL" id="RSCL01000001">
    <property type="protein sequence ID" value="RUT10263.1"/>
    <property type="molecule type" value="Genomic_DNA"/>
</dbReference>
<dbReference type="Proteomes" id="UP000271624">
    <property type="component" value="Unassembled WGS sequence"/>
</dbReference>
<dbReference type="PANTHER" id="PTHR13767">
    <property type="entry name" value="TRNA-PSEUDOURIDINE SYNTHASE"/>
    <property type="match status" value="1"/>
</dbReference>
<dbReference type="GO" id="GO:1990481">
    <property type="term" value="P:mRNA pseudouridine synthesis"/>
    <property type="evidence" value="ECO:0007669"/>
    <property type="project" value="TreeGrafter"/>
</dbReference>
<evidence type="ECO:0000259" key="7">
    <source>
        <dbReference type="Pfam" id="PF09157"/>
    </source>
</evidence>
<accession>A0A3S1CVW2</accession>
<dbReference type="HAMAP" id="MF_01080">
    <property type="entry name" value="TruB_bact"/>
    <property type="match status" value="1"/>
</dbReference>
<evidence type="ECO:0000256" key="1">
    <source>
        <dbReference type="ARBA" id="ARBA00000385"/>
    </source>
</evidence>
<dbReference type="Pfam" id="PF09157">
    <property type="entry name" value="TruB-C_2"/>
    <property type="match status" value="1"/>
</dbReference>
<dbReference type="InterPro" id="IPR015240">
    <property type="entry name" value="tRNA_sdUridine_synth_fam1_C"/>
</dbReference>
<dbReference type="GO" id="GO:0003723">
    <property type="term" value="F:RNA binding"/>
    <property type="evidence" value="ECO:0007669"/>
    <property type="project" value="InterPro"/>
</dbReference>
<dbReference type="RefSeq" id="WP_127078957.1">
    <property type="nucleotide sequence ID" value="NZ_RSCL01000001.1"/>
</dbReference>
<dbReference type="Pfam" id="PF01509">
    <property type="entry name" value="TruB_N"/>
    <property type="match status" value="1"/>
</dbReference>
<gene>
    <name evidence="5 8" type="primary">truB</name>
    <name evidence="8" type="ORF">DSM106972_007580</name>
</gene>
<keyword evidence="4 5" id="KW-0413">Isomerase</keyword>
<dbReference type="InterPro" id="IPR002501">
    <property type="entry name" value="PsdUridine_synth_N"/>
</dbReference>
<comment type="catalytic activity">
    <reaction evidence="1 5">
        <text>uridine(55) in tRNA = pseudouridine(55) in tRNA</text>
        <dbReference type="Rhea" id="RHEA:42532"/>
        <dbReference type="Rhea" id="RHEA-COMP:10101"/>
        <dbReference type="Rhea" id="RHEA-COMP:10102"/>
        <dbReference type="ChEBI" id="CHEBI:65314"/>
        <dbReference type="ChEBI" id="CHEBI:65315"/>
        <dbReference type="EC" id="5.4.99.25"/>
    </reaction>
</comment>
<dbReference type="CDD" id="cd02573">
    <property type="entry name" value="PseudoU_synth_EcTruB"/>
    <property type="match status" value="1"/>
</dbReference>
<comment type="function">
    <text evidence="5">Responsible for synthesis of pseudouridine from uracil-55 in the psi GC loop of transfer RNAs.</text>
</comment>
<reference evidence="8" key="2">
    <citation type="journal article" date="2019" name="Genome Biol. Evol.">
        <title>Day and night: Metabolic profiles and evolutionary relationships of six axenic non-marine cyanobacteria.</title>
        <authorList>
            <person name="Will S.E."/>
            <person name="Henke P."/>
            <person name="Boedeker C."/>
            <person name="Huang S."/>
            <person name="Brinkmann H."/>
            <person name="Rohde M."/>
            <person name="Jarek M."/>
            <person name="Friedl T."/>
            <person name="Seufert S."/>
            <person name="Schumacher M."/>
            <person name="Overmann J."/>
            <person name="Neumann-Schaal M."/>
            <person name="Petersen J."/>
        </authorList>
    </citation>
    <scope>NUCLEOTIDE SEQUENCE [LARGE SCALE GENOMIC DNA]</scope>
    <source>
        <strain evidence="8">PCC 7102</strain>
    </source>
</reference>
<evidence type="ECO:0000256" key="3">
    <source>
        <dbReference type="ARBA" id="ARBA00022694"/>
    </source>
</evidence>
<dbReference type="GO" id="GO:0031119">
    <property type="term" value="P:tRNA pseudouridine synthesis"/>
    <property type="evidence" value="ECO:0007669"/>
    <property type="project" value="UniProtKB-UniRule"/>
</dbReference>
<dbReference type="InterPro" id="IPR036974">
    <property type="entry name" value="PUA_sf"/>
</dbReference>
<dbReference type="NCBIfam" id="TIGR00431">
    <property type="entry name" value="TruB"/>
    <property type="match status" value="1"/>
</dbReference>
<organism evidence="8 9">
    <name type="scientific">Dulcicalothrix desertica PCC 7102</name>
    <dbReference type="NCBI Taxonomy" id="232991"/>
    <lineage>
        <taxon>Bacteria</taxon>
        <taxon>Bacillati</taxon>
        <taxon>Cyanobacteriota</taxon>
        <taxon>Cyanophyceae</taxon>
        <taxon>Nostocales</taxon>
        <taxon>Calotrichaceae</taxon>
        <taxon>Dulcicalothrix</taxon>
    </lineage>
</organism>
<sequence length="290" mass="31679">MQGFLNLNKPFGWTSHDCVAKVRKLLRLKRVGHAGTLDPAATGVLPIALGKATRLLQYLPGDKAYNATIRFGIQTTTDDLQGEVIASCACPELKLEDIKDLLPQFLGKVNQIPPSYSAIQVDGKRLYDLARQGIAVEAPVRTVEIFSIEVLDWRPGEFAELDVAIACGAGTYIRSIARDLGAALDVGGTLAALQRTVSSGFNLANSISIEALEAQLQTFQPMSPDAPLQYLSSISLLEEDAKKWRQGQRIAQQINESSQYLRVYTDGLFIGISEFKDDLLVPAMVFEPVN</sequence>
<reference evidence="8" key="1">
    <citation type="submission" date="2018-12" db="EMBL/GenBank/DDBJ databases">
        <authorList>
            <person name="Will S."/>
            <person name="Neumann-Schaal M."/>
            <person name="Henke P."/>
        </authorList>
    </citation>
    <scope>NUCLEOTIDE SEQUENCE</scope>
    <source>
        <strain evidence="8">PCC 7102</strain>
    </source>
</reference>
<evidence type="ECO:0000259" key="6">
    <source>
        <dbReference type="Pfam" id="PF01509"/>
    </source>
</evidence>
<dbReference type="Gene3D" id="3.30.2350.10">
    <property type="entry name" value="Pseudouridine synthase"/>
    <property type="match status" value="1"/>
</dbReference>
<dbReference type="GO" id="GO:0160148">
    <property type="term" value="F:tRNA pseudouridine(55) synthase activity"/>
    <property type="evidence" value="ECO:0007669"/>
    <property type="project" value="UniProtKB-EC"/>
</dbReference>
<feature type="domain" description="Pseudouridine synthase II N-terminal" evidence="6">
    <location>
        <begin position="23"/>
        <end position="173"/>
    </location>
</feature>
<name>A0A3S1CVW2_9CYAN</name>
<dbReference type="OrthoDB" id="9802309at2"/>
<comment type="similarity">
    <text evidence="2 5">Belongs to the pseudouridine synthase TruB family. Type 1 subfamily.</text>
</comment>
<proteinExistence type="inferred from homology"/>
<keyword evidence="9" id="KW-1185">Reference proteome</keyword>
<comment type="caution">
    <text evidence="8">The sequence shown here is derived from an EMBL/GenBank/DDBJ whole genome shotgun (WGS) entry which is preliminary data.</text>
</comment>
<evidence type="ECO:0000313" key="8">
    <source>
        <dbReference type="EMBL" id="RUT10263.1"/>
    </source>
</evidence>
<dbReference type="SUPFAM" id="SSF55120">
    <property type="entry name" value="Pseudouridine synthase"/>
    <property type="match status" value="1"/>
</dbReference>
<keyword evidence="3 5" id="KW-0819">tRNA processing</keyword>
<evidence type="ECO:0000256" key="2">
    <source>
        <dbReference type="ARBA" id="ARBA00005642"/>
    </source>
</evidence>
<feature type="domain" description="tRNA pseudouridine synthase II TruB subfamily 1 C-terminal" evidence="7">
    <location>
        <begin position="233"/>
        <end position="285"/>
    </location>
</feature>
<dbReference type="Gene3D" id="2.30.130.10">
    <property type="entry name" value="PUA domain"/>
    <property type="match status" value="1"/>
</dbReference>
<dbReference type="InterPro" id="IPR020103">
    <property type="entry name" value="PsdUridine_synth_cat_dom_sf"/>
</dbReference>
<dbReference type="EC" id="5.4.99.25" evidence="5"/>
<evidence type="ECO:0000256" key="4">
    <source>
        <dbReference type="ARBA" id="ARBA00023235"/>
    </source>
</evidence>